<evidence type="ECO:0000256" key="1">
    <source>
        <dbReference type="SAM" id="Phobius"/>
    </source>
</evidence>
<feature type="transmembrane region" description="Helical" evidence="1">
    <location>
        <begin position="263"/>
        <end position="288"/>
    </location>
</feature>
<dbReference type="EMBL" id="NMWU01000021">
    <property type="protein sequence ID" value="PLS30920.1"/>
    <property type="molecule type" value="Genomic_DNA"/>
</dbReference>
<evidence type="ECO:0000259" key="2">
    <source>
        <dbReference type="Pfam" id="PF13240"/>
    </source>
</evidence>
<feature type="transmembrane region" description="Helical" evidence="1">
    <location>
        <begin position="163"/>
        <end position="186"/>
    </location>
</feature>
<protein>
    <recommendedName>
        <fullName evidence="2">Zinc-ribbon domain-containing protein</fullName>
    </recommendedName>
</protein>
<keyword evidence="4" id="KW-1185">Reference proteome</keyword>
<feature type="transmembrane region" description="Helical" evidence="1">
    <location>
        <begin position="230"/>
        <end position="251"/>
    </location>
</feature>
<accession>A0A2N5J9N4</accession>
<dbReference type="Pfam" id="PF13240">
    <property type="entry name" value="Zn_Ribbon_1"/>
    <property type="match status" value="1"/>
</dbReference>
<gene>
    <name evidence="3" type="ORF">Uis1B_1209</name>
</gene>
<dbReference type="InterPro" id="IPR026870">
    <property type="entry name" value="Zinc_ribbon_dom"/>
</dbReference>
<reference evidence="3 4" key="1">
    <citation type="submission" date="2017-07" db="EMBL/GenBank/DDBJ databases">
        <title>Bifidobacterium novel species.</title>
        <authorList>
            <person name="Lugli G.A."/>
            <person name="Milani C."/>
            <person name="Duranti S."/>
            <person name="Mangifesta M."/>
        </authorList>
    </citation>
    <scope>NUCLEOTIDE SEQUENCE [LARGE SCALE GENOMIC DNA]</scope>
    <source>
        <strain evidence="4">Uis1B</strain>
    </source>
</reference>
<dbReference type="AlphaFoldDB" id="A0A2N5J9N4"/>
<comment type="caution">
    <text evidence="3">The sequence shown here is derived from an EMBL/GenBank/DDBJ whole genome shotgun (WGS) entry which is preliminary data.</text>
</comment>
<feature type="transmembrane region" description="Helical" evidence="1">
    <location>
        <begin position="104"/>
        <end position="124"/>
    </location>
</feature>
<keyword evidence="1" id="KW-1133">Transmembrane helix</keyword>
<organism evidence="3 4">
    <name type="scientific">Bifidobacterium margollesii</name>
    <dbReference type="NCBI Taxonomy" id="2020964"/>
    <lineage>
        <taxon>Bacteria</taxon>
        <taxon>Bacillati</taxon>
        <taxon>Actinomycetota</taxon>
        <taxon>Actinomycetes</taxon>
        <taxon>Bifidobacteriales</taxon>
        <taxon>Bifidobacteriaceae</taxon>
        <taxon>Bifidobacterium</taxon>
    </lineage>
</organism>
<feature type="domain" description="Zinc-ribbon" evidence="2">
    <location>
        <begin position="4"/>
        <end position="25"/>
    </location>
</feature>
<dbReference type="Proteomes" id="UP000235050">
    <property type="component" value="Unassembled WGS sequence"/>
</dbReference>
<feature type="transmembrane region" description="Helical" evidence="1">
    <location>
        <begin position="207"/>
        <end position="224"/>
    </location>
</feature>
<sequence length="299" mass="32427">MKICRKCLTENKDRARFCRSCGTPLGAPIPQNPPTATHRTAALSDAALGSVSAPPAGGAAVPTSADTQTTMSTIQNPASATNGLGTWLKSSFIRPSGEYKTQSWWPIVPLSCNAAVVGLIQYVWAWHWFNDANGVLANIRYWMTGYSYGGNPFDDTPSVTVPLFHWVYCSLVVLALLYLTVVLCCIGGYTHGVSVPFRETHVRVSQHLMPLTLINLASLLFAALGNGTFIPSLVLLAIGGLMVFVTPLAYAARCDSRHGLDRVWVWSADLLICLLSHATFWFVAWAILQGIVRIVVASM</sequence>
<keyword evidence="1" id="KW-0812">Transmembrane</keyword>
<keyword evidence="1" id="KW-0472">Membrane</keyword>
<proteinExistence type="predicted"/>
<evidence type="ECO:0000313" key="3">
    <source>
        <dbReference type="EMBL" id="PLS30920.1"/>
    </source>
</evidence>
<evidence type="ECO:0000313" key="4">
    <source>
        <dbReference type="Proteomes" id="UP000235050"/>
    </source>
</evidence>
<name>A0A2N5J9N4_9BIFI</name>